<organism evidence="2 3">
    <name type="scientific">Candidatus Scatousia excrementigallinarum</name>
    <dbReference type="NCBI Taxonomy" id="2840935"/>
    <lineage>
        <taxon>Bacteria</taxon>
        <taxon>Candidatus Scatousia</taxon>
    </lineage>
</organism>
<gene>
    <name evidence="2" type="ORF">IAC10_10320</name>
</gene>
<proteinExistence type="predicted"/>
<feature type="domain" description="DUF6471" evidence="1">
    <location>
        <begin position="8"/>
        <end position="65"/>
    </location>
</feature>
<dbReference type="Proteomes" id="UP000823928">
    <property type="component" value="Unassembled WGS sequence"/>
</dbReference>
<reference evidence="2" key="1">
    <citation type="submission" date="2020-10" db="EMBL/GenBank/DDBJ databases">
        <authorList>
            <person name="Gilroy R."/>
        </authorList>
    </citation>
    <scope>NUCLEOTIDE SEQUENCE</scope>
    <source>
        <strain evidence="2">6276</strain>
    </source>
</reference>
<name>A0A9D1F0L3_9BACT</name>
<protein>
    <recommendedName>
        <fullName evidence="1">DUF6471 domain-containing protein</fullName>
    </recommendedName>
</protein>
<sequence>MEDKIKQLTKQTIKAALALAGLTYETAAESVNKVFNRKQSASNIANKISRNTLKLSEFIEILEANNLTIDLRRK</sequence>
<evidence type="ECO:0000313" key="3">
    <source>
        <dbReference type="Proteomes" id="UP000823928"/>
    </source>
</evidence>
<dbReference type="Pfam" id="PF20075">
    <property type="entry name" value="DUF6471"/>
    <property type="match status" value="1"/>
</dbReference>
<dbReference type="EMBL" id="DVIU01000203">
    <property type="protein sequence ID" value="HIS37004.1"/>
    <property type="molecule type" value="Genomic_DNA"/>
</dbReference>
<reference evidence="2" key="2">
    <citation type="journal article" date="2021" name="PeerJ">
        <title>Extensive microbial diversity within the chicken gut microbiome revealed by metagenomics and culture.</title>
        <authorList>
            <person name="Gilroy R."/>
            <person name="Ravi A."/>
            <person name="Getino M."/>
            <person name="Pursley I."/>
            <person name="Horton D.L."/>
            <person name="Alikhan N.F."/>
            <person name="Baker D."/>
            <person name="Gharbi K."/>
            <person name="Hall N."/>
            <person name="Watson M."/>
            <person name="Adriaenssens E.M."/>
            <person name="Foster-Nyarko E."/>
            <person name="Jarju S."/>
            <person name="Secka A."/>
            <person name="Antonio M."/>
            <person name="Oren A."/>
            <person name="Chaudhuri R.R."/>
            <person name="La Ragione R."/>
            <person name="Hildebrand F."/>
            <person name="Pallen M.J."/>
        </authorList>
    </citation>
    <scope>NUCLEOTIDE SEQUENCE</scope>
    <source>
        <strain evidence="2">6276</strain>
    </source>
</reference>
<evidence type="ECO:0000259" key="1">
    <source>
        <dbReference type="Pfam" id="PF20075"/>
    </source>
</evidence>
<evidence type="ECO:0000313" key="2">
    <source>
        <dbReference type="EMBL" id="HIS37004.1"/>
    </source>
</evidence>
<accession>A0A9D1F0L3</accession>
<comment type="caution">
    <text evidence="2">The sequence shown here is derived from an EMBL/GenBank/DDBJ whole genome shotgun (WGS) entry which is preliminary data.</text>
</comment>
<dbReference type="AlphaFoldDB" id="A0A9D1F0L3"/>
<dbReference type="InterPro" id="IPR045526">
    <property type="entry name" value="DUF6471"/>
</dbReference>